<reference evidence="2" key="1">
    <citation type="submission" date="2018-05" db="EMBL/GenBank/DDBJ databases">
        <authorList>
            <person name="Lanie J.A."/>
            <person name="Ng W.-L."/>
            <person name="Kazmierczak K.M."/>
            <person name="Andrzejewski T.M."/>
            <person name="Davidsen T.M."/>
            <person name="Wayne K.J."/>
            <person name="Tettelin H."/>
            <person name="Glass J.I."/>
            <person name="Rusch D."/>
            <person name="Podicherti R."/>
            <person name="Tsui H.-C.T."/>
            <person name="Winkler M.E."/>
        </authorList>
    </citation>
    <scope>NUCLEOTIDE SEQUENCE</scope>
</reference>
<dbReference type="Pfam" id="PF00561">
    <property type="entry name" value="Abhydrolase_1"/>
    <property type="match status" value="1"/>
</dbReference>
<evidence type="ECO:0000259" key="1">
    <source>
        <dbReference type="Pfam" id="PF00561"/>
    </source>
</evidence>
<dbReference type="SUPFAM" id="SSF53474">
    <property type="entry name" value="alpha/beta-Hydrolases"/>
    <property type="match status" value="1"/>
</dbReference>
<feature type="domain" description="AB hydrolase-1" evidence="1">
    <location>
        <begin position="20"/>
        <end position="249"/>
    </location>
</feature>
<dbReference type="AlphaFoldDB" id="A0A382KKB4"/>
<dbReference type="Gene3D" id="3.40.50.1820">
    <property type="entry name" value="alpha/beta hydrolase"/>
    <property type="match status" value="1"/>
</dbReference>
<accession>A0A382KKB4</accession>
<evidence type="ECO:0000313" key="2">
    <source>
        <dbReference type="EMBL" id="SVC23883.1"/>
    </source>
</evidence>
<dbReference type="InterPro" id="IPR000073">
    <property type="entry name" value="AB_hydrolase_1"/>
</dbReference>
<dbReference type="EMBL" id="UINC01080700">
    <property type="protein sequence ID" value="SVC23883.1"/>
    <property type="molecule type" value="Genomic_DNA"/>
</dbReference>
<dbReference type="PANTHER" id="PTHR43798:SF29">
    <property type="entry name" value="AB HYDROLASE-1 DOMAIN-CONTAINING PROTEIN"/>
    <property type="match status" value="1"/>
</dbReference>
<gene>
    <name evidence="2" type="ORF">METZ01_LOCUS276737</name>
</gene>
<name>A0A382KKB4_9ZZZZ</name>
<sequence>MTRFSPDGTAYRLEGAAHLPPVVLCHGVGLDLHMWEAQVNALMGRFHILRYDMLGHGETSAQPGVTGIGAFSQQLFNLLKYLEMDPVSLVGFSMGGVTAQHFALHHPTLLRQLVLMNTVYRRTADELAGVRARLELTEKEGLTPIADAAVRRWFEPTFVKKNPQIIATIRRRLLSNDVGDYLTAYRVFVNADDEIGDGLNQVTCPTLVLTGELDPGSTPQIAQRMITDLENGQLIVFNGLRHMALVEDPDRINTALLSFLK</sequence>
<dbReference type="InterPro" id="IPR029058">
    <property type="entry name" value="AB_hydrolase_fold"/>
</dbReference>
<dbReference type="InterPro" id="IPR050266">
    <property type="entry name" value="AB_hydrolase_sf"/>
</dbReference>
<protein>
    <recommendedName>
        <fullName evidence="1">AB hydrolase-1 domain-containing protein</fullName>
    </recommendedName>
</protein>
<dbReference type="PRINTS" id="PR00111">
    <property type="entry name" value="ABHYDROLASE"/>
</dbReference>
<proteinExistence type="predicted"/>
<dbReference type="PANTHER" id="PTHR43798">
    <property type="entry name" value="MONOACYLGLYCEROL LIPASE"/>
    <property type="match status" value="1"/>
</dbReference>
<organism evidence="2">
    <name type="scientific">marine metagenome</name>
    <dbReference type="NCBI Taxonomy" id="408172"/>
    <lineage>
        <taxon>unclassified sequences</taxon>
        <taxon>metagenomes</taxon>
        <taxon>ecological metagenomes</taxon>
    </lineage>
</organism>